<keyword evidence="3" id="KW-0808">Transferase</keyword>
<evidence type="ECO:0000259" key="2">
    <source>
        <dbReference type="PROSITE" id="PS51186"/>
    </source>
</evidence>
<dbReference type="AlphaFoldDB" id="A0A369BCP5"/>
<feature type="domain" description="N-acetyltransferase" evidence="2">
    <location>
        <begin position="151"/>
        <end position="284"/>
    </location>
</feature>
<dbReference type="GO" id="GO:0016747">
    <property type="term" value="F:acyltransferase activity, transferring groups other than amino-acyl groups"/>
    <property type="evidence" value="ECO:0007669"/>
    <property type="project" value="InterPro"/>
</dbReference>
<dbReference type="InterPro" id="IPR027365">
    <property type="entry name" value="GNAT_acetyltra_YdfB-like"/>
</dbReference>
<dbReference type="Pfam" id="PF12746">
    <property type="entry name" value="GNAT_acetyltran"/>
    <property type="match status" value="1"/>
</dbReference>
<dbReference type="RefSeq" id="WP_114497722.1">
    <property type="nucleotide sequence ID" value="NZ_QPJW01000007.1"/>
</dbReference>
<dbReference type="Proteomes" id="UP000253090">
    <property type="component" value="Unassembled WGS sequence"/>
</dbReference>
<keyword evidence="4" id="KW-1185">Reference proteome</keyword>
<dbReference type="PANTHER" id="PTHR31143:SF2">
    <property type="entry name" value="FR47-LIKE DOMAIN-CONTAINING PROTEIN-RELATED"/>
    <property type="match status" value="1"/>
</dbReference>
<protein>
    <submittedName>
        <fullName evidence="3">GNAT acetyltransferase-like protein</fullName>
    </submittedName>
</protein>
<evidence type="ECO:0000256" key="1">
    <source>
        <dbReference type="SAM" id="MobiDB-lite"/>
    </source>
</evidence>
<accession>A0A369BCP5</accession>
<sequence length="284" mass="31971">MIRLNVEDYCKVMEPLEQVPINTLFAQTVLSGMVKGTVYVDDPNRPEAFYIAHSNGMSLLFGNTENSAFLEGLRNYLLNAGQIRKTSEWLQVYPDNWNTFVRSLSEPGQRNNDTAPRNTSDVSQPPITENSRINFTFDRQKYEAAASQSSAESFQIIHTTKEIFLKLDGRVSPNLFWVDAEQFLAEGYGFSLLENGETVSTAFSAYRIGNQLEIGIETSESARGKGYAFHVSLALIAYCLEHGLEPVWACRRENAASYCLAQKLGFVPSISLPYYRLQVFLPTE</sequence>
<reference evidence="3 4" key="1">
    <citation type="submission" date="2018-07" db="EMBL/GenBank/DDBJ databases">
        <title>Genomic Encyclopedia of Type Strains, Phase III (KMG-III): the genomes of soil and plant-associated and newly described type strains.</title>
        <authorList>
            <person name="Whitman W."/>
        </authorList>
    </citation>
    <scope>NUCLEOTIDE SEQUENCE [LARGE SCALE GENOMIC DNA]</scope>
    <source>
        <strain evidence="3 4">CECT 8333</strain>
    </source>
</reference>
<name>A0A369BCP5_9BACL</name>
<dbReference type="InterPro" id="IPR016181">
    <property type="entry name" value="Acyl_CoA_acyltransferase"/>
</dbReference>
<dbReference type="PANTHER" id="PTHR31143">
    <property type="match status" value="1"/>
</dbReference>
<feature type="region of interest" description="Disordered" evidence="1">
    <location>
        <begin position="104"/>
        <end position="129"/>
    </location>
</feature>
<proteinExistence type="predicted"/>
<organism evidence="3 4">
    <name type="scientific">Fontibacillus phaseoli</name>
    <dbReference type="NCBI Taxonomy" id="1416533"/>
    <lineage>
        <taxon>Bacteria</taxon>
        <taxon>Bacillati</taxon>
        <taxon>Bacillota</taxon>
        <taxon>Bacilli</taxon>
        <taxon>Bacillales</taxon>
        <taxon>Paenibacillaceae</taxon>
        <taxon>Fontibacillus</taxon>
    </lineage>
</organism>
<dbReference type="SUPFAM" id="SSF55729">
    <property type="entry name" value="Acyl-CoA N-acyltransferases (Nat)"/>
    <property type="match status" value="1"/>
</dbReference>
<evidence type="ECO:0000313" key="4">
    <source>
        <dbReference type="Proteomes" id="UP000253090"/>
    </source>
</evidence>
<comment type="caution">
    <text evidence="3">The sequence shown here is derived from an EMBL/GenBank/DDBJ whole genome shotgun (WGS) entry which is preliminary data.</text>
</comment>
<evidence type="ECO:0000313" key="3">
    <source>
        <dbReference type="EMBL" id="RCX18217.1"/>
    </source>
</evidence>
<dbReference type="Gene3D" id="3.40.630.30">
    <property type="match status" value="1"/>
</dbReference>
<dbReference type="InterPro" id="IPR000182">
    <property type="entry name" value="GNAT_dom"/>
</dbReference>
<gene>
    <name evidence="3" type="ORF">DFP94_107172</name>
</gene>
<dbReference type="PROSITE" id="PS51186">
    <property type="entry name" value="GNAT"/>
    <property type="match status" value="1"/>
</dbReference>
<dbReference type="OrthoDB" id="2773476at2"/>
<dbReference type="EMBL" id="QPJW01000007">
    <property type="protein sequence ID" value="RCX18217.1"/>
    <property type="molecule type" value="Genomic_DNA"/>
</dbReference>